<dbReference type="CDD" id="cd12395">
    <property type="entry name" value="RRM2_RBM34"/>
    <property type="match status" value="1"/>
</dbReference>
<dbReference type="Pfam" id="PF00076">
    <property type="entry name" value="RRM_1"/>
    <property type="match status" value="1"/>
</dbReference>
<dbReference type="InterPro" id="IPR034221">
    <property type="entry name" value="RBM34_RRM2"/>
</dbReference>
<dbReference type="PANTHER" id="PTHR23236">
    <property type="entry name" value="EUKARYOTIC TRANSLATION INITIATION FACTOR 4B/4H"/>
    <property type="match status" value="1"/>
</dbReference>
<evidence type="ECO:0000256" key="2">
    <source>
        <dbReference type="ARBA" id="ARBA00007077"/>
    </source>
</evidence>
<keyword evidence="3 5" id="KW-0694">RNA-binding</keyword>
<dbReference type="InterPro" id="IPR012677">
    <property type="entry name" value="Nucleotide-bd_a/b_plait_sf"/>
</dbReference>
<dbReference type="Proteomes" id="UP001224775">
    <property type="component" value="Unassembled WGS sequence"/>
</dbReference>
<dbReference type="GO" id="GO:0019843">
    <property type="term" value="F:rRNA binding"/>
    <property type="evidence" value="ECO:0007669"/>
    <property type="project" value="TreeGrafter"/>
</dbReference>
<proteinExistence type="inferred from homology"/>
<dbReference type="GO" id="GO:0000463">
    <property type="term" value="P:maturation of LSU-rRNA from tricistronic rRNA transcript (SSU-rRNA, 5.8S rRNA, LSU-rRNA)"/>
    <property type="evidence" value="ECO:0007669"/>
    <property type="project" value="TreeGrafter"/>
</dbReference>
<dbReference type="GO" id="GO:0005730">
    <property type="term" value="C:nucleolus"/>
    <property type="evidence" value="ECO:0007669"/>
    <property type="project" value="UniProtKB-SubCell"/>
</dbReference>
<keyword evidence="4" id="KW-0539">Nucleus</keyword>
<dbReference type="EMBL" id="JATAAI010000019">
    <property type="protein sequence ID" value="KAK1738986.1"/>
    <property type="molecule type" value="Genomic_DNA"/>
</dbReference>
<dbReference type="InterPro" id="IPR035979">
    <property type="entry name" value="RBD_domain_sf"/>
</dbReference>
<organism evidence="8 9">
    <name type="scientific">Skeletonema marinoi</name>
    <dbReference type="NCBI Taxonomy" id="267567"/>
    <lineage>
        <taxon>Eukaryota</taxon>
        <taxon>Sar</taxon>
        <taxon>Stramenopiles</taxon>
        <taxon>Ochrophyta</taxon>
        <taxon>Bacillariophyta</taxon>
        <taxon>Coscinodiscophyceae</taxon>
        <taxon>Thalassiosirophycidae</taxon>
        <taxon>Thalassiosirales</taxon>
        <taxon>Skeletonemataceae</taxon>
        <taxon>Skeletonema</taxon>
        <taxon>Skeletonema marinoi-dohrnii complex</taxon>
    </lineage>
</organism>
<gene>
    <name evidence="8" type="ORF">QTG54_010302</name>
</gene>
<feature type="domain" description="RRM" evidence="7">
    <location>
        <begin position="61"/>
        <end position="149"/>
    </location>
</feature>
<dbReference type="PANTHER" id="PTHR23236:SF25">
    <property type="entry name" value="RNA-BINDING PROTEIN 34"/>
    <property type="match status" value="1"/>
</dbReference>
<dbReference type="SMART" id="SM00360">
    <property type="entry name" value="RRM"/>
    <property type="match status" value="1"/>
</dbReference>
<evidence type="ECO:0000313" key="8">
    <source>
        <dbReference type="EMBL" id="KAK1738986.1"/>
    </source>
</evidence>
<keyword evidence="9" id="KW-1185">Reference proteome</keyword>
<dbReference type="AlphaFoldDB" id="A0AAD9D9A1"/>
<evidence type="ECO:0000256" key="3">
    <source>
        <dbReference type="ARBA" id="ARBA00022884"/>
    </source>
</evidence>
<evidence type="ECO:0000256" key="5">
    <source>
        <dbReference type="PROSITE-ProRule" id="PRU00176"/>
    </source>
</evidence>
<comment type="similarity">
    <text evidence="2">Belongs to the RRM RBM34 family.</text>
</comment>
<dbReference type="Gene3D" id="3.30.70.330">
    <property type="match status" value="2"/>
</dbReference>
<evidence type="ECO:0000259" key="7">
    <source>
        <dbReference type="PROSITE" id="PS50102"/>
    </source>
</evidence>
<comment type="caution">
    <text evidence="8">The sequence shown here is derived from an EMBL/GenBank/DDBJ whole genome shotgun (WGS) entry which is preliminary data.</text>
</comment>
<feature type="region of interest" description="Disordered" evidence="6">
    <location>
        <begin position="150"/>
        <end position="225"/>
    </location>
</feature>
<evidence type="ECO:0000256" key="1">
    <source>
        <dbReference type="ARBA" id="ARBA00004604"/>
    </source>
</evidence>
<evidence type="ECO:0000256" key="6">
    <source>
        <dbReference type="SAM" id="MobiDB-lite"/>
    </source>
</evidence>
<dbReference type="SUPFAM" id="SSF54928">
    <property type="entry name" value="RNA-binding domain, RBD"/>
    <property type="match status" value="2"/>
</dbReference>
<evidence type="ECO:0000313" key="9">
    <source>
        <dbReference type="Proteomes" id="UP001224775"/>
    </source>
</evidence>
<dbReference type="PROSITE" id="PS50102">
    <property type="entry name" value="RRM"/>
    <property type="match status" value="1"/>
</dbReference>
<accession>A0AAD9D9A1</accession>
<name>A0AAD9D9A1_9STRA</name>
<protein>
    <submittedName>
        <fullName evidence="8">RNA-binding protein 34</fullName>
    </submittedName>
</protein>
<evidence type="ECO:0000256" key="4">
    <source>
        <dbReference type="ARBA" id="ARBA00023242"/>
    </source>
</evidence>
<sequence>MRQVCANTGKLLADAPKKCAQGYVVFKSVESVEKSLKLNNTTYQSHTLRVDNASPTIEPGHSVFVGNLPYGADEETLREHFEDKLSEGDFNEADGEAISGVRIIRDNETQKCKGFGYVILRDATLVPLALQLHETKYMKRELRVMVCESYSDTTKSSTRKRKAEGASSSSGSGKVMKRRARSDKKAAIGGKPAGMSKRAASEQKVNKRVKKLQNRAVKGMGKKKK</sequence>
<reference evidence="8" key="1">
    <citation type="submission" date="2023-06" db="EMBL/GenBank/DDBJ databases">
        <title>Survivors Of The Sea: Transcriptome response of Skeletonema marinoi to long-term dormancy.</title>
        <authorList>
            <person name="Pinder M.I.M."/>
            <person name="Kourtchenko O."/>
            <person name="Robertson E.K."/>
            <person name="Larsson T."/>
            <person name="Maumus F."/>
            <person name="Osuna-Cruz C.M."/>
            <person name="Vancaester E."/>
            <person name="Stenow R."/>
            <person name="Vandepoele K."/>
            <person name="Ploug H."/>
            <person name="Bruchert V."/>
            <person name="Godhe A."/>
            <person name="Topel M."/>
        </authorList>
    </citation>
    <scope>NUCLEOTIDE SEQUENCE</scope>
    <source>
        <strain evidence="8">R05AC</strain>
    </source>
</reference>
<dbReference type="InterPro" id="IPR000504">
    <property type="entry name" value="RRM_dom"/>
</dbReference>
<comment type="subcellular location">
    <subcellularLocation>
        <location evidence="1">Nucleus</location>
        <location evidence="1">Nucleolus</location>
    </subcellularLocation>
</comment>